<evidence type="ECO:0000256" key="1">
    <source>
        <dbReference type="SAM" id="MobiDB-lite"/>
    </source>
</evidence>
<keyword evidence="2" id="KW-0378">Hydrolase</keyword>
<proteinExistence type="predicted"/>
<evidence type="ECO:0000313" key="2">
    <source>
        <dbReference type="EMBL" id="RKH55178.1"/>
    </source>
</evidence>
<keyword evidence="2" id="KW-0067">ATP-binding</keyword>
<sequence length="29" mass="3161">MRAILEHLALPSRPTQLTPANGTPQSAWC</sequence>
<keyword evidence="2" id="KW-0547">Nucleotide-binding</keyword>
<feature type="region of interest" description="Disordered" evidence="1">
    <location>
        <begin position="8"/>
        <end position="29"/>
    </location>
</feature>
<dbReference type="GO" id="GO:0004386">
    <property type="term" value="F:helicase activity"/>
    <property type="evidence" value="ECO:0007669"/>
    <property type="project" value="UniProtKB-KW"/>
</dbReference>
<dbReference type="AlphaFoldDB" id="A0A3A8PFP4"/>
<name>A0A3A8PFP4_9BACT</name>
<organism evidence="2 3">
    <name type="scientific">Corallococcus llansteffanensis</name>
    <dbReference type="NCBI Taxonomy" id="2316731"/>
    <lineage>
        <taxon>Bacteria</taxon>
        <taxon>Pseudomonadati</taxon>
        <taxon>Myxococcota</taxon>
        <taxon>Myxococcia</taxon>
        <taxon>Myxococcales</taxon>
        <taxon>Cystobacterineae</taxon>
        <taxon>Myxococcaceae</taxon>
        <taxon>Corallococcus</taxon>
    </lineage>
</organism>
<comment type="caution">
    <text evidence="2">The sequence shown here is derived from an EMBL/GenBank/DDBJ whole genome shotgun (WGS) entry which is preliminary data.</text>
</comment>
<dbReference type="EMBL" id="RAWB01000265">
    <property type="protein sequence ID" value="RKH55178.1"/>
    <property type="molecule type" value="Genomic_DNA"/>
</dbReference>
<keyword evidence="2" id="KW-0347">Helicase</keyword>
<dbReference type="Proteomes" id="UP000272888">
    <property type="component" value="Unassembled WGS sequence"/>
</dbReference>
<gene>
    <name evidence="2" type="ORF">D7V93_23600</name>
</gene>
<feature type="compositionally biased region" description="Polar residues" evidence="1">
    <location>
        <begin position="13"/>
        <end position="29"/>
    </location>
</feature>
<protein>
    <submittedName>
        <fullName evidence="2">ATP-dependent helicase HrpA</fullName>
    </submittedName>
</protein>
<evidence type="ECO:0000313" key="3">
    <source>
        <dbReference type="Proteomes" id="UP000272888"/>
    </source>
</evidence>
<accession>A0A3A8PFP4</accession>
<keyword evidence="3" id="KW-1185">Reference proteome</keyword>
<reference evidence="3" key="1">
    <citation type="submission" date="2018-09" db="EMBL/GenBank/DDBJ databases">
        <authorList>
            <person name="Livingstone P.G."/>
            <person name="Whitworth D.E."/>
        </authorList>
    </citation>
    <scope>NUCLEOTIDE SEQUENCE [LARGE SCALE GENOMIC DNA]</scope>
    <source>
        <strain evidence="3">CA051B</strain>
    </source>
</reference>